<organism evidence="1 2">
    <name type="scientific">Kyrpidia spormannii</name>
    <dbReference type="NCBI Taxonomy" id="2055160"/>
    <lineage>
        <taxon>Bacteria</taxon>
        <taxon>Bacillati</taxon>
        <taxon>Bacillota</taxon>
        <taxon>Bacilli</taxon>
        <taxon>Bacillales</taxon>
        <taxon>Alicyclobacillaceae</taxon>
        <taxon>Kyrpidia</taxon>
    </lineage>
</organism>
<keyword evidence="2" id="KW-1185">Reference proteome</keyword>
<gene>
    <name evidence="1" type="ORF">FAVT5_2007</name>
</gene>
<evidence type="ECO:0000313" key="1">
    <source>
        <dbReference type="EMBL" id="CAB3392708.1"/>
    </source>
</evidence>
<dbReference type="EMBL" id="LR792684">
    <property type="protein sequence ID" value="CAB3392708.1"/>
    <property type="molecule type" value="Genomic_DNA"/>
</dbReference>
<proteinExistence type="predicted"/>
<evidence type="ECO:0000313" key="2">
    <source>
        <dbReference type="Proteomes" id="UP000501793"/>
    </source>
</evidence>
<reference evidence="1" key="1">
    <citation type="submission" date="2020-04" db="EMBL/GenBank/DDBJ databases">
        <authorList>
            <person name="Hogendoorn C."/>
        </authorList>
    </citation>
    <scope>NUCLEOTIDE SEQUENCE</scope>
    <source>
        <strain evidence="1">FAVT5</strain>
    </source>
</reference>
<dbReference type="Proteomes" id="UP000501793">
    <property type="component" value="Chromosome"/>
</dbReference>
<accession>A0ACA8Z9E2</accession>
<protein>
    <submittedName>
        <fullName evidence="1">Uncharacterized protein</fullName>
    </submittedName>
</protein>
<name>A0ACA8Z9E2_9BACL</name>
<sequence>MAVDGLTLAGILTEIQILEDGRIERLYQPEDRDLEIRIRLPGRSIRLRISADAGAARLHTVEGERPPSSGDPSPFLALARRRLEGGRVRYIRQVGMERIVRIGVESRSDLGDPEWYDVVVEIMGRHSNIILVAHEDDEIRGEEGPARGRVVDAIVRVSPGISRHRLVLPGRPYIPPPEQHKIDPREETWEGFFRWVGSQGANLTAKDLMGRYQGIGPAAAEEWMHRALKRASEDNRGAFSQALWAAISRSAAEVSAGRFAPCIAYDGNGTPKVVSGIYLHHWESRGRVVPFDTVNAAVATFYADRMDRAASGLAQSLTTVVRGALSALEHRMARWNEQLQQTAEADQWRRYGELVTAYLHVVPRGAREVTLPDPYSETGGTVTVPLDPGLSPADNAQQFFRRYQKLKRTREVVTDHLEQARRDAEYLESVLVALEHADEQELEEIQEELRGQGFLRARRRGGTKPREKRDQAGSPMHFISSEGIDIFVGKNNRQNDELTTKTAHKQDTWLHAQNIPGSHVVIRSREVPPKTLEEAARLAAYYSKARHAGTVAVDYTLVKHVWKPTGARPGFVLYDHQKTVFVPPDPALAERLRADRVPRGDERGGGSVALIEVRHLVKEFRRPAPTQGRFKTLRRLVRPAFTIHRAVNDLSFAIEKGELVGFLGPNGAGKSTTIKMLTGILMPTSGEIAVGGLHPARDRRKHARQIGVLFGQKTQLWWDIPTIESLKTLRAIYGVPDGVWNRNMELFRELLALDEFEQVPVRQLSLGQRMRADLAAALLHDPQILFLDEPTIGVDVLAKERLRTFIRTINRERKVTVILTTHDMGDIEKLCSRVLIIDRGSLLYDGETEALREQFGGYRTLAVYPEEVTGSTRGPGWLDLFDDEWRGAFGVVRIEWDAHRVLFRFNPRQTSVGDLIAAVAERMPVRDLLVEDVPIEDIVRSIYLQGEQMRKGELSVAVAAAAMDSQSPRASAEAGAGPEINRGPRRETG</sequence>